<dbReference type="InterPro" id="IPR018392">
    <property type="entry name" value="LysM"/>
</dbReference>
<feature type="region of interest" description="Disordered" evidence="1">
    <location>
        <begin position="1"/>
        <end position="25"/>
    </location>
</feature>
<comment type="caution">
    <text evidence="2">The sequence shown here is derived from an EMBL/GenBank/DDBJ whole genome shotgun (WGS) entry which is preliminary data.</text>
</comment>
<feature type="region of interest" description="Disordered" evidence="1">
    <location>
        <begin position="155"/>
        <end position="180"/>
    </location>
</feature>
<accession>A0A2A2D8I9</accession>
<feature type="compositionally biased region" description="Basic and acidic residues" evidence="1">
    <location>
        <begin position="388"/>
        <end position="413"/>
    </location>
</feature>
<dbReference type="InterPro" id="IPR011749">
    <property type="entry name" value="CHP02243"/>
</dbReference>
<evidence type="ECO:0000313" key="2">
    <source>
        <dbReference type="EMBL" id="PAU47670.1"/>
    </source>
</evidence>
<feature type="region of interest" description="Disordered" evidence="1">
    <location>
        <begin position="555"/>
        <end position="612"/>
    </location>
</feature>
<dbReference type="NCBIfam" id="TIGR02243">
    <property type="entry name" value="putative baseplate assembly protein"/>
    <property type="match status" value="1"/>
</dbReference>
<sequence>MRQRPRLAGERPTRHRDRRRPMSGRCDCGCRGTATATPTEVTNPPGLTAVRHRVGTYGEFLSSMLARLSGPAYPALRDLTVRTPDDPAIALLDTWAVLGDLLTFYTERTADEGYLRTATEDGSLALLGRLVGHRPRPGVAAGTVLAYTLDRDPNPGRETPVLIPRGARSQSVPGPGEEPQSFETAEELTARWSWNELPVLRRRPYQVTPGLLAERTDLFVAGTANNVKPGDQLLFVFSAEESARDKRFLRTVPHVRLDRENDITEIGLPAAARPTLKGLREELAKWLPPRAKGLPTTRPQGSRLVDRFDEDVLKPLGKDLANLKTASAFADRLTTDRQRVGEAAELARPYPRISAWFEALAEEFTELIAQARSLEPRRPAGDGPKPASPDDAHEPLFDGLRLGDDPARERGGQDDASAFRGLGALLPALRTAPARPPVNARHLARDPERVYAPGSDIGAQLLAALDARISDGLHDAWRKADLTAPLALGALQVMRVTATPFGATAPMPVKKSGEVDYKDWPLSGLVSLLTTVTYDKDVPVPSKIEFAYSVSNTTQSTKELTLSTTRPLPPKDVEGLGPGKARVHTTFPPPEPDPGSGGIGDTGATAPADPPDPHKLGVTAEMLPELPKATVFVSRPGTDKKVRVTVTNGTDPDVSFLLAPDDAPPQQKLGTLLVVSANRSTPADAPATVKVVIDTQLEVTDRNRLALDAVYDGIAPGSWVAVERPRKGSPGPIPGGKEFAHVVTRVTDARVISRAAFGITGKVTELTLQDDWLDEFDTSLAHIRDTTVLARGDTLRLAEETVTEDVHGGRIELAGLHDGLAPGRRLVFSGERTDIPGTAGVIGTELAMVAEVRQGVDPTRPGDTVHTTLVLTADLAFRYRRDTLRILGNVAPATHGATRDEPVGSGDASKANQTFTLWQSPLTWLAADNAPGAESTLEVRVDGVRWREVDSLAGRGPRERVFVTHTTDGPGGRTTLTFGDGVHGARLPTGQENVRARYRIGVGRAANVKAGRVTQPTTRPLGVTGVVNPLPATGGADPDGPRLARRNIPLAVTALDRLVSVPDYEDFARSRAGIGRARAREIFDGTRRVVHLTVAGVDDIALTDDSDIVRTLRTALAAHGDPRIPVTVAVRELVLLIVVAGVKVHPDHSWDVVEPALRRALQARLGYAARELGTPAYLSEVLATAQSVPGVEHVDVDVFTGVPGSLTPQGLERLPERLKHPQPVVGARLAAYEEDRYTVSPPGQETSETLTEVAAKNGITVAGLLRLNPDITDTRPLRKGRVVLVFRGIRPAQFALLSPDVPDTLILKEARA</sequence>
<keyword evidence="3" id="KW-1185">Reference proteome</keyword>
<feature type="region of interest" description="Disordered" evidence="1">
    <location>
        <begin position="1015"/>
        <end position="1041"/>
    </location>
</feature>
<proteinExistence type="predicted"/>
<dbReference type="Proteomes" id="UP000218944">
    <property type="component" value="Unassembled WGS sequence"/>
</dbReference>
<feature type="compositionally biased region" description="Polar residues" evidence="1">
    <location>
        <begin position="555"/>
        <end position="566"/>
    </location>
</feature>
<name>A0A2A2D8I9_9ACTN</name>
<evidence type="ECO:0000256" key="1">
    <source>
        <dbReference type="SAM" id="MobiDB-lite"/>
    </source>
</evidence>
<feature type="compositionally biased region" description="Basic residues" evidence="1">
    <location>
        <begin position="13"/>
        <end position="22"/>
    </location>
</feature>
<protein>
    <submittedName>
        <fullName evidence="2">Putative baseplate assembly protein</fullName>
    </submittedName>
</protein>
<dbReference type="EMBL" id="NSJV01000347">
    <property type="protein sequence ID" value="PAU47670.1"/>
    <property type="molecule type" value="Genomic_DNA"/>
</dbReference>
<reference evidence="2 3" key="1">
    <citation type="submission" date="2017-08" db="EMBL/GenBank/DDBJ databases">
        <title>Genome sequence of Streptomyces albireticuli NRRL B-1670.</title>
        <authorList>
            <person name="Graham D.E."/>
            <person name="Mahan K.M."/>
            <person name="Klingeman D.M."/>
            <person name="Hettich R.L."/>
            <person name="Parry R.J."/>
            <person name="Spain J.C."/>
        </authorList>
    </citation>
    <scope>NUCLEOTIDE SEQUENCE [LARGE SCALE GENOMIC DNA]</scope>
    <source>
        <strain evidence="2 3">NRRL B-1670</strain>
    </source>
</reference>
<dbReference type="CDD" id="cd00118">
    <property type="entry name" value="LysM"/>
    <property type="match status" value="1"/>
</dbReference>
<gene>
    <name evidence="2" type="ORF">CK936_17455</name>
</gene>
<evidence type="ECO:0000313" key="3">
    <source>
        <dbReference type="Proteomes" id="UP000218944"/>
    </source>
</evidence>
<feature type="region of interest" description="Disordered" evidence="1">
    <location>
        <begin position="376"/>
        <end position="414"/>
    </location>
</feature>
<organism evidence="2 3">
    <name type="scientific">Streptomyces albireticuli</name>
    <dbReference type="NCBI Taxonomy" id="1940"/>
    <lineage>
        <taxon>Bacteria</taxon>
        <taxon>Bacillati</taxon>
        <taxon>Actinomycetota</taxon>
        <taxon>Actinomycetes</taxon>
        <taxon>Kitasatosporales</taxon>
        <taxon>Streptomycetaceae</taxon>
        <taxon>Streptomyces</taxon>
    </lineage>
</organism>